<dbReference type="RefSeq" id="WP_024634205.1">
    <property type="nucleotide sequence ID" value="NZ_JAROCD010000021.1"/>
</dbReference>
<protein>
    <recommendedName>
        <fullName evidence="2">Rad50/SbcC-type AAA domain-containing protein</fullName>
    </recommendedName>
</protein>
<dbReference type="InterPro" id="IPR027417">
    <property type="entry name" value="P-loop_NTPase"/>
</dbReference>
<dbReference type="EMBL" id="JAROCD010000021">
    <property type="protein sequence ID" value="MDN4605398.1"/>
    <property type="molecule type" value="Genomic_DNA"/>
</dbReference>
<dbReference type="Pfam" id="PF13476">
    <property type="entry name" value="AAA_23"/>
    <property type="match status" value="1"/>
</dbReference>
<organism evidence="3 4">
    <name type="scientific">Paenibacillus vandeheii</name>
    <dbReference type="NCBI Taxonomy" id="3035917"/>
    <lineage>
        <taxon>Bacteria</taxon>
        <taxon>Bacillati</taxon>
        <taxon>Bacillota</taxon>
        <taxon>Bacilli</taxon>
        <taxon>Bacillales</taxon>
        <taxon>Paenibacillaceae</taxon>
        <taxon>Paenibacillus</taxon>
    </lineage>
</organism>
<feature type="coiled-coil region" evidence="1">
    <location>
        <begin position="351"/>
        <end position="378"/>
    </location>
</feature>
<dbReference type="InterPro" id="IPR038729">
    <property type="entry name" value="Rad50/SbcC_AAA"/>
</dbReference>
<feature type="domain" description="Rad50/SbcC-type AAA" evidence="2">
    <location>
        <begin position="21"/>
        <end position="260"/>
    </location>
</feature>
<dbReference type="Gene3D" id="3.40.50.300">
    <property type="entry name" value="P-loop containing nucleotide triphosphate hydrolases"/>
    <property type="match status" value="1"/>
</dbReference>
<gene>
    <name evidence="3" type="ORF">P5G61_29520</name>
</gene>
<accession>A0ABT8JKQ8</accession>
<name>A0ABT8JKQ8_9BACL</name>
<reference evidence="3" key="1">
    <citation type="submission" date="2023-03" db="EMBL/GenBank/DDBJ databases">
        <title>MT1 and MT2 Draft Genomes of Novel Species.</title>
        <authorList>
            <person name="Venkateswaran K."/>
        </authorList>
    </citation>
    <scope>NUCLEOTIDE SEQUENCE</scope>
    <source>
        <strain evidence="3">F6_3S_P_1C</strain>
    </source>
</reference>
<evidence type="ECO:0000313" key="4">
    <source>
        <dbReference type="Proteomes" id="UP001174205"/>
    </source>
</evidence>
<evidence type="ECO:0000256" key="1">
    <source>
        <dbReference type="SAM" id="Coils"/>
    </source>
</evidence>
<keyword evidence="4" id="KW-1185">Reference proteome</keyword>
<comment type="caution">
    <text evidence="3">The sequence shown here is derived from an EMBL/GenBank/DDBJ whole genome shotgun (WGS) entry which is preliminary data.</text>
</comment>
<dbReference type="SUPFAM" id="SSF52540">
    <property type="entry name" value="P-loop containing nucleoside triphosphate hydrolases"/>
    <property type="match status" value="1"/>
</dbReference>
<evidence type="ECO:0000313" key="3">
    <source>
        <dbReference type="EMBL" id="MDN4605398.1"/>
    </source>
</evidence>
<proteinExistence type="predicted"/>
<keyword evidence="1" id="KW-0175">Coiled coil</keyword>
<dbReference type="Proteomes" id="UP001174205">
    <property type="component" value="Unassembled WGS sequence"/>
</dbReference>
<sequence length="607" mass="69990">MIYGFELRKLRIIGNDEKVSEVSFKSGLNVIAGPSNTGKTYIFECINFMLGGTELPEPIDEAKEYHTVQLEIISRNNQVYTLERGLTGGKVKKYNSAISEIESNSKFTELAQKHAKKESVSSFLMKLSGFINTELFVIKNKGTKETQRFSYRSFNDYILINEVEIISKNSPIQSKNNNQTAEESIFKLIISNKDDSVTRNTVKTDNQNGFFNAQIDIINKLILDIEAEIKLLELPQSDQNLSKDIEQLLLKRSGLSSEIETLTEKRKIFWENIQSNESRLLSTNQLIKRFYLLKEQYETDIKRLSFLIEGDHYFSMLDFERCPHCNQLVTNTEDCDHVEIKQRKDSYTKELLKINSHLKDLNDALESMEGEKALLLESTLDVNLKYEEISIKLDEQLSPKILFIQEELTAFLKKQKNIIEYSGFRSSIEKLTNERELIASKLVLTKVDEQNQTVEMDYTGLIAELCVHIQRFLTDWNFPDSSTVDFDPKNKDVLISGKARRLFGKGYRSISYGAFIIGLMEYCISSALPHPGFVVLDSPVTSYKEQDENEDKTPEELQNKFFEELAQTKRQVIILENKKPPISISKKINYIEFTKNKEVGRYGFFNV</sequence>
<evidence type="ECO:0000259" key="2">
    <source>
        <dbReference type="Pfam" id="PF13476"/>
    </source>
</evidence>